<proteinExistence type="predicted"/>
<reference evidence="2 3" key="1">
    <citation type="submission" date="2020-07" db="EMBL/GenBank/DDBJ databases">
        <title>Description of Limosilactobacillus balticus sp. nov., Limosilactobacillus agrestis sp. nov., Limosilactobacillus albertensis sp. nov., Limosilactobacillus rudii sp. nov., Limosilactobacillus fastidiosus sp. nov., five novel Limosilactobacillus species isolated from the vertebrate gastrointestinal tract, and proposal of 6 subspecies of Limosilactobacillus reuteri adapted to the gastrointestinal tract of specific vertebrate hosts.</title>
        <authorList>
            <person name="Li F."/>
            <person name="Cheng C."/>
            <person name="Zheng J."/>
            <person name="Quevedo R.M."/>
            <person name="Li J."/>
            <person name="Roos S."/>
            <person name="Gaenzle M.G."/>
            <person name="Walter J."/>
        </authorList>
    </citation>
    <scope>NUCLEOTIDE SEQUENCE [LARGE SCALE GENOMIC DNA]</scope>
    <source>
        <strain evidence="2 3">RRLNB_1_1</strain>
    </source>
</reference>
<keyword evidence="1" id="KW-0812">Transmembrane</keyword>
<keyword evidence="3" id="KW-1185">Reference proteome</keyword>
<evidence type="ECO:0000256" key="1">
    <source>
        <dbReference type="SAM" id="Phobius"/>
    </source>
</evidence>
<dbReference type="RefSeq" id="WP_182597452.1">
    <property type="nucleotide sequence ID" value="NZ_JACIVC010000023.1"/>
</dbReference>
<keyword evidence="1" id="KW-1133">Transmembrane helix</keyword>
<protein>
    <submittedName>
        <fullName evidence="2">Abi family protein</fullName>
    </submittedName>
</protein>
<accession>A0A7W3TPV4</accession>
<organism evidence="2 3">
    <name type="scientific">Limosilactobacillus albertensis</name>
    <dbReference type="NCBI Taxonomy" id="2759752"/>
    <lineage>
        <taxon>Bacteria</taxon>
        <taxon>Bacillati</taxon>
        <taxon>Bacillota</taxon>
        <taxon>Bacilli</taxon>
        <taxon>Lactobacillales</taxon>
        <taxon>Lactobacillaceae</taxon>
        <taxon>Limosilactobacillus</taxon>
    </lineage>
</organism>
<evidence type="ECO:0000313" key="3">
    <source>
        <dbReference type="Proteomes" id="UP000518316"/>
    </source>
</evidence>
<dbReference type="Proteomes" id="UP000518316">
    <property type="component" value="Unassembled WGS sequence"/>
</dbReference>
<sequence length="299" mass="35909">MSKPMMNSSQLVKHMQEKGIKFEIASPKDARYMLDNTNYYFKLASYRVNFPKDSKGRYINLDFAYLTDLASIDMQLRDYLLDLSLDIEHGIKVILLHQIVNDPKEDGYTIVREFKDKFPKYYDRAFDAFKNNRYEKDMFHKYHEVIPVWVFMEIITFGTLLRFVDFYYKKTHYKRIKPIFNHLKYSKHIRNACAHSNPLLLNLFSSKEFLPHPSDPVKAAARLMKVSNSYLQDLKINDLVSLFYLHKIIESKKMSEHRIRQGNRLVERFHRHEEWYADNTKLNTFFSILIQMIDYLNIQ</sequence>
<dbReference type="AlphaFoldDB" id="A0A7W3TPV4"/>
<name>A0A7W3TPV4_9LACO</name>
<feature type="transmembrane region" description="Helical" evidence="1">
    <location>
        <begin position="146"/>
        <end position="168"/>
    </location>
</feature>
<keyword evidence="1" id="KW-0472">Membrane</keyword>
<dbReference type="InterPro" id="IPR011664">
    <property type="entry name" value="Abi_system_AbiD/AbiF-like"/>
</dbReference>
<evidence type="ECO:0000313" key="2">
    <source>
        <dbReference type="EMBL" id="MBB1068700.1"/>
    </source>
</evidence>
<dbReference type="Pfam" id="PF07751">
    <property type="entry name" value="Abi_2"/>
    <property type="match status" value="1"/>
</dbReference>
<gene>
    <name evidence="2" type="ORF">H5S40_00620</name>
</gene>
<dbReference type="EMBL" id="JACIVC010000023">
    <property type="protein sequence ID" value="MBB1068700.1"/>
    <property type="molecule type" value="Genomic_DNA"/>
</dbReference>
<comment type="caution">
    <text evidence="2">The sequence shown here is derived from an EMBL/GenBank/DDBJ whole genome shotgun (WGS) entry which is preliminary data.</text>
</comment>